<dbReference type="Proteomes" id="UP000240830">
    <property type="component" value="Unassembled WGS sequence"/>
</dbReference>
<protein>
    <submittedName>
        <fullName evidence="1">Uncharacterized protein</fullName>
    </submittedName>
</protein>
<proteinExistence type="predicted"/>
<accession>A0A2H9TJN6</accession>
<dbReference type="EMBL" id="MTSL01000150">
    <property type="protein sequence ID" value="PJF17971.1"/>
    <property type="molecule type" value="Genomic_DNA"/>
</dbReference>
<dbReference type="AlphaFoldDB" id="A0A2H9TJN6"/>
<gene>
    <name evidence="1" type="ORF">PSACC_02276</name>
</gene>
<keyword evidence="2" id="KW-1185">Reference proteome</keyword>
<comment type="caution">
    <text evidence="1">The sequence shown here is derived from an EMBL/GenBank/DDBJ whole genome shotgun (WGS) entry which is preliminary data.</text>
</comment>
<sequence>MTFRPSEELSLTLAKRGASGEEDVHSGDITCSLLVDRRRYSPTFTTTNAETGKVTACSRWFAFFNHVNPGAVEHGHATELSKFVESAHGPGTTSNGRALLPFTADLSHLPKNQRIHIVGMKYLMSSGSFMPTLALTGSIDMLKFFATHCRQWYNVMNVKWICSTSIYSNGHVPTPEDETFNSKTSDIMSLLLHVRSVSLSLREKAAFLATYYRK</sequence>
<reference evidence="1 2" key="1">
    <citation type="submission" date="2016-10" db="EMBL/GenBank/DDBJ databases">
        <title>The genome of Paramicrosporidium saccamoebae is the missing link in understanding Cryptomycota and Microsporidia evolution.</title>
        <authorList>
            <person name="Quandt C.A."/>
            <person name="Beaudet D."/>
            <person name="Corsaro D."/>
            <person name="Michel R."/>
            <person name="Corradi N."/>
            <person name="James T."/>
        </authorList>
    </citation>
    <scope>NUCLEOTIDE SEQUENCE [LARGE SCALE GENOMIC DNA]</scope>
    <source>
        <strain evidence="1 2">KSL3</strain>
    </source>
</reference>
<evidence type="ECO:0000313" key="1">
    <source>
        <dbReference type="EMBL" id="PJF17971.1"/>
    </source>
</evidence>
<organism evidence="1 2">
    <name type="scientific">Paramicrosporidium saccamoebae</name>
    <dbReference type="NCBI Taxonomy" id="1246581"/>
    <lineage>
        <taxon>Eukaryota</taxon>
        <taxon>Fungi</taxon>
        <taxon>Fungi incertae sedis</taxon>
        <taxon>Cryptomycota</taxon>
        <taxon>Cryptomycota incertae sedis</taxon>
        <taxon>Paramicrosporidium</taxon>
    </lineage>
</organism>
<evidence type="ECO:0000313" key="2">
    <source>
        <dbReference type="Proteomes" id="UP000240830"/>
    </source>
</evidence>
<dbReference type="STRING" id="1246581.A0A2H9TJN6"/>
<name>A0A2H9TJN6_9FUNG</name>